<protein>
    <submittedName>
        <fullName evidence="1">Toxin</fullName>
    </submittedName>
</protein>
<dbReference type="RefSeq" id="WP_150968198.1">
    <property type="nucleotide sequence ID" value="NZ_VZDO01000002.1"/>
</dbReference>
<reference evidence="1 2" key="1">
    <citation type="submission" date="2019-09" db="EMBL/GenBank/DDBJ databases">
        <title>YIM 132180 draft genome.</title>
        <authorList>
            <person name="Zhang K."/>
        </authorList>
    </citation>
    <scope>NUCLEOTIDE SEQUENCE [LARGE SCALE GENOMIC DNA]</scope>
    <source>
        <strain evidence="1 2">YIM 132180</strain>
    </source>
</reference>
<dbReference type="Proteomes" id="UP000432089">
    <property type="component" value="Unassembled WGS sequence"/>
</dbReference>
<accession>A0A7V7PSD3</accession>
<gene>
    <name evidence="1" type="ORF">F6X38_03755</name>
</gene>
<evidence type="ECO:0000313" key="1">
    <source>
        <dbReference type="EMBL" id="KAB0681938.1"/>
    </source>
</evidence>
<evidence type="ECO:0000313" key="2">
    <source>
        <dbReference type="Proteomes" id="UP000432089"/>
    </source>
</evidence>
<comment type="caution">
    <text evidence="1">The sequence shown here is derived from an EMBL/GenBank/DDBJ whole genome shotgun (WGS) entry which is preliminary data.</text>
</comment>
<dbReference type="AlphaFoldDB" id="A0A7V7PSD3"/>
<name>A0A7V7PSD3_9HYPH</name>
<sequence length="93" mass="10755">MREAIDWGSEKNASLRTRYGFGFERVLVALADGDLLAVRRHPNRERYAHQGQLVVEIDRYAWVVPFVEGDAGVFLKTMFPSRRATKEFLGERQ</sequence>
<organism evidence="1 2">
    <name type="scientific">Plantimonas leprariae</name>
    <dbReference type="NCBI Taxonomy" id="2615207"/>
    <lineage>
        <taxon>Bacteria</taxon>
        <taxon>Pseudomonadati</taxon>
        <taxon>Pseudomonadota</taxon>
        <taxon>Alphaproteobacteria</taxon>
        <taxon>Hyphomicrobiales</taxon>
        <taxon>Aurantimonadaceae</taxon>
        <taxon>Plantimonas</taxon>
    </lineage>
</organism>
<proteinExistence type="predicted"/>
<dbReference type="EMBL" id="VZDO01000002">
    <property type="protein sequence ID" value="KAB0681938.1"/>
    <property type="molecule type" value="Genomic_DNA"/>
</dbReference>
<keyword evidence="2" id="KW-1185">Reference proteome</keyword>